<dbReference type="Proteomes" id="UP000199039">
    <property type="component" value="Unassembled WGS sequence"/>
</dbReference>
<dbReference type="HAMAP" id="MF_01077">
    <property type="entry name" value="RimP"/>
    <property type="match status" value="1"/>
</dbReference>
<protein>
    <recommendedName>
        <fullName evidence="3">Ribosome maturation factor RimP</fullName>
    </recommendedName>
</protein>
<proteinExistence type="inferred from homology"/>
<accession>A0A1G6NLR9</accession>
<evidence type="ECO:0000313" key="6">
    <source>
        <dbReference type="Proteomes" id="UP000199039"/>
    </source>
</evidence>
<sequence length="178" mass="19068">MVASSTADKVAEAVRPAVENAGLVLEEVKVAPAGARTVVRVIVDLGEDESGALSLDRVAEVAREISDLLDVHPALPGAFTLEVSTPGTSRPLTELRHFKRARTRMVAVKLNDGTNFTRRLTAVEADTLVFDDGAQRVTFGDVASGLVEVELKRANAIDESEFVDFEGSDSSDQMDDEV</sequence>
<evidence type="ECO:0000256" key="1">
    <source>
        <dbReference type="ARBA" id="ARBA00022490"/>
    </source>
</evidence>
<evidence type="ECO:0000259" key="4">
    <source>
        <dbReference type="Pfam" id="PF02576"/>
    </source>
</evidence>
<evidence type="ECO:0000313" key="5">
    <source>
        <dbReference type="EMBL" id="SDC68912.1"/>
    </source>
</evidence>
<dbReference type="GO" id="GO:0005829">
    <property type="term" value="C:cytosol"/>
    <property type="evidence" value="ECO:0007669"/>
    <property type="project" value="TreeGrafter"/>
</dbReference>
<dbReference type="GO" id="GO:0006412">
    <property type="term" value="P:translation"/>
    <property type="evidence" value="ECO:0007669"/>
    <property type="project" value="TreeGrafter"/>
</dbReference>
<dbReference type="PANTHER" id="PTHR33867:SF1">
    <property type="entry name" value="RIBOSOME MATURATION FACTOR RIMP"/>
    <property type="match status" value="1"/>
</dbReference>
<keyword evidence="1 3" id="KW-0963">Cytoplasm</keyword>
<organism evidence="5 6">
    <name type="scientific">Sanguibacter gelidistatuariae</name>
    <dbReference type="NCBI Taxonomy" id="1814289"/>
    <lineage>
        <taxon>Bacteria</taxon>
        <taxon>Bacillati</taxon>
        <taxon>Actinomycetota</taxon>
        <taxon>Actinomycetes</taxon>
        <taxon>Micrococcales</taxon>
        <taxon>Sanguibacteraceae</taxon>
        <taxon>Sanguibacter</taxon>
    </lineage>
</organism>
<dbReference type="RefSeq" id="WP_093183089.1">
    <property type="nucleotide sequence ID" value="NZ_FMYH01000003.1"/>
</dbReference>
<evidence type="ECO:0000256" key="2">
    <source>
        <dbReference type="ARBA" id="ARBA00022517"/>
    </source>
</evidence>
<dbReference type="AlphaFoldDB" id="A0A1G6NLR9"/>
<keyword evidence="2 3" id="KW-0690">Ribosome biogenesis</keyword>
<reference evidence="5 6" key="1">
    <citation type="submission" date="2016-09" db="EMBL/GenBank/DDBJ databases">
        <authorList>
            <person name="Capua I."/>
            <person name="De Benedictis P."/>
            <person name="Joannis T."/>
            <person name="Lombin L.H."/>
            <person name="Cattoli G."/>
        </authorList>
    </citation>
    <scope>NUCLEOTIDE SEQUENCE [LARGE SCALE GENOMIC DNA]</scope>
    <source>
        <strain evidence="5 6">ISLP-3</strain>
    </source>
</reference>
<comment type="similarity">
    <text evidence="3">Belongs to the RimP family.</text>
</comment>
<dbReference type="OrthoDB" id="9805006at2"/>
<dbReference type="Gene3D" id="3.30.300.70">
    <property type="entry name" value="RimP-like superfamily, N-terminal"/>
    <property type="match status" value="1"/>
</dbReference>
<dbReference type="PANTHER" id="PTHR33867">
    <property type="entry name" value="RIBOSOME MATURATION FACTOR RIMP"/>
    <property type="match status" value="1"/>
</dbReference>
<dbReference type="GO" id="GO:0000028">
    <property type="term" value="P:ribosomal small subunit assembly"/>
    <property type="evidence" value="ECO:0007669"/>
    <property type="project" value="TreeGrafter"/>
</dbReference>
<keyword evidence="6" id="KW-1185">Reference proteome</keyword>
<dbReference type="EMBL" id="FMYH01000003">
    <property type="protein sequence ID" value="SDC68912.1"/>
    <property type="molecule type" value="Genomic_DNA"/>
</dbReference>
<evidence type="ECO:0000256" key="3">
    <source>
        <dbReference type="HAMAP-Rule" id="MF_01077"/>
    </source>
</evidence>
<comment type="subcellular location">
    <subcellularLocation>
        <location evidence="3">Cytoplasm</location>
    </subcellularLocation>
</comment>
<dbReference type="Pfam" id="PF02576">
    <property type="entry name" value="RimP_N"/>
    <property type="match status" value="1"/>
</dbReference>
<feature type="domain" description="Ribosome maturation factor RimP N-terminal" evidence="4">
    <location>
        <begin position="14"/>
        <end position="88"/>
    </location>
</feature>
<gene>
    <name evidence="3" type="primary">rimP</name>
    <name evidence="5" type="ORF">SAMN05216410_2180</name>
</gene>
<dbReference type="InterPro" id="IPR003728">
    <property type="entry name" value="Ribosome_maturation_RimP"/>
</dbReference>
<dbReference type="SUPFAM" id="SSF75420">
    <property type="entry name" value="YhbC-like, N-terminal domain"/>
    <property type="match status" value="1"/>
</dbReference>
<dbReference type="STRING" id="1814289.SAMN05216410_2180"/>
<dbReference type="InterPro" id="IPR028989">
    <property type="entry name" value="RimP_N"/>
</dbReference>
<name>A0A1G6NLR9_9MICO</name>
<comment type="function">
    <text evidence="3">Required for maturation of 30S ribosomal subunits.</text>
</comment>
<dbReference type="InterPro" id="IPR035956">
    <property type="entry name" value="RimP_N_sf"/>
</dbReference>